<dbReference type="GO" id="GO:0000287">
    <property type="term" value="F:magnesium ion binding"/>
    <property type="evidence" value="ECO:0007669"/>
    <property type="project" value="UniProtKB-UniRule"/>
</dbReference>
<evidence type="ECO:0000256" key="4">
    <source>
        <dbReference type="ARBA" id="ARBA00022643"/>
    </source>
</evidence>
<feature type="binding site" evidence="11">
    <location>
        <begin position="254"/>
        <end position="256"/>
    </location>
    <ligand>
        <name>FMN</name>
        <dbReference type="ChEBI" id="CHEBI:58210"/>
    </ligand>
</feature>
<evidence type="ECO:0000256" key="8">
    <source>
        <dbReference type="ARBA" id="ARBA00023229"/>
    </source>
</evidence>
<dbReference type="InterPro" id="IPR000262">
    <property type="entry name" value="FMN-dep_DH"/>
</dbReference>
<dbReference type="GO" id="GO:0070402">
    <property type="term" value="F:NADPH binding"/>
    <property type="evidence" value="ECO:0007669"/>
    <property type="project" value="UniProtKB-UniRule"/>
</dbReference>
<evidence type="ECO:0000256" key="5">
    <source>
        <dbReference type="ARBA" id="ARBA00022723"/>
    </source>
</evidence>
<evidence type="ECO:0000256" key="2">
    <source>
        <dbReference type="ARBA" id="ARBA00022490"/>
    </source>
</evidence>
<feature type="binding site" evidence="11">
    <location>
        <position position="149"/>
    </location>
    <ligand>
        <name>Mg(2+)</name>
        <dbReference type="ChEBI" id="CHEBI:18420"/>
    </ligand>
</feature>
<dbReference type="GO" id="GO:0008299">
    <property type="term" value="P:isoprenoid biosynthetic process"/>
    <property type="evidence" value="ECO:0007669"/>
    <property type="project" value="UniProtKB-UniRule"/>
</dbReference>
<feature type="binding site" evidence="11">
    <location>
        <position position="180"/>
    </location>
    <ligand>
        <name>FMN</name>
        <dbReference type="ChEBI" id="CHEBI:58210"/>
    </ligand>
</feature>
<accession>A0A553IHS8</accession>
<comment type="cofactor">
    <cofactor evidence="11">
        <name>Mg(2+)</name>
        <dbReference type="ChEBI" id="CHEBI:18420"/>
    </cofactor>
</comment>
<keyword evidence="7 11" id="KW-0521">NADP</keyword>
<dbReference type="GO" id="GO:0016491">
    <property type="term" value="F:oxidoreductase activity"/>
    <property type="evidence" value="ECO:0007669"/>
    <property type="project" value="InterPro"/>
</dbReference>
<dbReference type="PANTHER" id="PTHR43665">
    <property type="entry name" value="ISOPENTENYL-DIPHOSPHATE DELTA-ISOMERASE"/>
    <property type="match status" value="1"/>
</dbReference>
<evidence type="ECO:0000256" key="9">
    <source>
        <dbReference type="ARBA" id="ARBA00023235"/>
    </source>
</evidence>
<comment type="catalytic activity">
    <reaction evidence="11">
        <text>isopentenyl diphosphate = dimethylallyl diphosphate</text>
        <dbReference type="Rhea" id="RHEA:23284"/>
        <dbReference type="ChEBI" id="CHEBI:57623"/>
        <dbReference type="ChEBI" id="CHEBI:128769"/>
        <dbReference type="EC" id="5.3.3.2"/>
    </reaction>
</comment>
<feature type="binding site" evidence="11">
    <location>
        <position position="205"/>
    </location>
    <ligand>
        <name>FMN</name>
        <dbReference type="ChEBI" id="CHEBI:58210"/>
    </ligand>
</feature>
<evidence type="ECO:0000256" key="11">
    <source>
        <dbReference type="HAMAP-Rule" id="MF_00354"/>
    </source>
</evidence>
<keyword evidence="5 11" id="KW-0479">Metal-binding</keyword>
<proteinExistence type="inferred from homology"/>
<feature type="domain" description="FMN-dependent dehydrogenase" evidence="12">
    <location>
        <begin position="161"/>
        <end position="317"/>
    </location>
</feature>
<dbReference type="Gene3D" id="3.20.20.70">
    <property type="entry name" value="Aldolase class I"/>
    <property type="match status" value="1"/>
</dbReference>
<protein>
    <recommendedName>
        <fullName evidence="11">Isopentenyl-diphosphate delta-isomerase</fullName>
        <shortName evidence="11">IPP isomerase</shortName>
        <ecNumber evidence="11">5.3.3.2</ecNumber>
    </recommendedName>
    <alternativeName>
        <fullName evidence="11">Isopentenyl diphosphate:dimethylallyl diphosphate isomerase</fullName>
    </alternativeName>
    <alternativeName>
        <fullName evidence="11">Isopentenyl pyrophosphate isomerase</fullName>
    </alternativeName>
    <alternativeName>
        <fullName evidence="11">Type 2 isopentenyl diphosphate isomerase</fullName>
        <shortName evidence="11">IDI-2</shortName>
    </alternativeName>
</protein>
<dbReference type="PIRSF" id="PIRSF003314">
    <property type="entry name" value="IPP_isomerase"/>
    <property type="match status" value="1"/>
</dbReference>
<dbReference type="EMBL" id="VKID01000001">
    <property type="protein sequence ID" value="TRX99762.1"/>
    <property type="molecule type" value="Genomic_DNA"/>
</dbReference>
<comment type="cofactor">
    <cofactor evidence="1 11">
        <name>FMN</name>
        <dbReference type="ChEBI" id="CHEBI:58210"/>
    </cofactor>
</comment>
<evidence type="ECO:0000313" key="14">
    <source>
        <dbReference type="Proteomes" id="UP000315938"/>
    </source>
</evidence>
<keyword evidence="4 11" id="KW-0288">FMN</keyword>
<dbReference type="AlphaFoldDB" id="A0A553IHS8"/>
<comment type="subcellular location">
    <subcellularLocation>
        <location evidence="11">Cytoplasm</location>
    </subcellularLocation>
</comment>
<evidence type="ECO:0000256" key="3">
    <source>
        <dbReference type="ARBA" id="ARBA00022630"/>
    </source>
</evidence>
<evidence type="ECO:0000256" key="10">
    <source>
        <dbReference type="ARBA" id="ARBA00025810"/>
    </source>
</evidence>
<comment type="similarity">
    <text evidence="11">Belongs to the IPP isomerase type 2 family.</text>
</comment>
<reference evidence="13 14" key="1">
    <citation type="submission" date="2019-07" db="EMBL/GenBank/DDBJ databases">
        <title>Genome sequence of Acholeplasma laidlawii strain with increased resistance to erythromycin.</title>
        <authorList>
            <person name="Medvedeva E.S."/>
            <person name="Baranova N.B."/>
            <person name="Siniagina M.N."/>
            <person name="Mouzykantov A."/>
            <person name="Chernova O.A."/>
            <person name="Chernov V.M."/>
        </authorList>
    </citation>
    <scope>NUCLEOTIDE SEQUENCE [LARGE SCALE GENOMIC DNA]</scope>
    <source>
        <strain evidence="13 14">PG8REry</strain>
    </source>
</reference>
<gene>
    <name evidence="11" type="primary">fni</name>
    <name evidence="13" type="ORF">FNV44_01615</name>
</gene>
<keyword evidence="8 11" id="KW-0414">Isoprene biosynthesis</keyword>
<feature type="binding site" evidence="11">
    <location>
        <position position="118"/>
    </location>
    <ligand>
        <name>FMN</name>
        <dbReference type="ChEBI" id="CHEBI:58210"/>
    </ligand>
</feature>
<dbReference type="InterPro" id="IPR011179">
    <property type="entry name" value="IPdP_isomerase"/>
</dbReference>
<dbReference type="EC" id="5.3.3.2" evidence="11"/>
<dbReference type="Pfam" id="PF01070">
    <property type="entry name" value="FMN_dh"/>
    <property type="match status" value="1"/>
</dbReference>
<keyword evidence="2 11" id="KW-0963">Cytoplasm</keyword>
<evidence type="ECO:0000313" key="13">
    <source>
        <dbReference type="EMBL" id="TRX99762.1"/>
    </source>
</evidence>
<evidence type="ECO:0000256" key="6">
    <source>
        <dbReference type="ARBA" id="ARBA00022842"/>
    </source>
</evidence>
<dbReference type="HAMAP" id="MF_00354">
    <property type="entry name" value="Idi_2"/>
    <property type="match status" value="1"/>
</dbReference>
<comment type="subunit">
    <text evidence="10 11">Homooctamer. Dimer of tetramers.</text>
</comment>
<dbReference type="NCBIfam" id="TIGR02151">
    <property type="entry name" value="IPP_isom_2"/>
    <property type="match status" value="1"/>
</dbReference>
<dbReference type="GO" id="GO:0005737">
    <property type="term" value="C:cytoplasm"/>
    <property type="evidence" value="ECO:0007669"/>
    <property type="project" value="UniProtKB-SubCell"/>
</dbReference>
<dbReference type="SUPFAM" id="SSF51395">
    <property type="entry name" value="FMN-linked oxidoreductases"/>
    <property type="match status" value="1"/>
</dbReference>
<name>A0A553IHS8_ACHLA</name>
<dbReference type="Proteomes" id="UP000315938">
    <property type="component" value="Unassembled WGS sequence"/>
</dbReference>
<comment type="cofactor">
    <cofactor evidence="11">
        <name>NADPH</name>
        <dbReference type="ChEBI" id="CHEBI:57783"/>
    </cofactor>
</comment>
<dbReference type="GO" id="GO:0004452">
    <property type="term" value="F:isopentenyl-diphosphate delta-isomerase activity"/>
    <property type="evidence" value="ECO:0007669"/>
    <property type="project" value="UniProtKB-UniRule"/>
</dbReference>
<keyword evidence="6 11" id="KW-0460">Magnesium</keyword>
<evidence type="ECO:0000256" key="7">
    <source>
        <dbReference type="ARBA" id="ARBA00022857"/>
    </source>
</evidence>
<feature type="binding site" evidence="11">
    <location>
        <begin position="5"/>
        <end position="6"/>
    </location>
    <ligand>
        <name>substrate</name>
    </ligand>
</feature>
<feature type="binding site" evidence="11">
    <location>
        <position position="210"/>
    </location>
    <ligand>
        <name>FMN</name>
        <dbReference type="ChEBI" id="CHEBI:58210"/>
    </ligand>
</feature>
<evidence type="ECO:0000256" key="1">
    <source>
        <dbReference type="ARBA" id="ARBA00001917"/>
    </source>
</evidence>
<keyword evidence="9 11" id="KW-0413">Isomerase</keyword>
<comment type="caution">
    <text evidence="13">The sequence shown here is derived from an EMBL/GenBank/DDBJ whole genome shotgun (WGS) entry which is preliminary data.</text>
</comment>
<dbReference type="RefSeq" id="WP_064212144.1">
    <property type="nucleotide sequence ID" value="NZ_JACAOE010000001.1"/>
</dbReference>
<feature type="binding site" evidence="11">
    <location>
        <position position="148"/>
    </location>
    <ligand>
        <name>substrate</name>
    </ligand>
</feature>
<dbReference type="CDD" id="cd02811">
    <property type="entry name" value="IDI-2_FMN"/>
    <property type="match status" value="1"/>
</dbReference>
<organism evidence="13 14">
    <name type="scientific">Acholeplasma laidlawii</name>
    <dbReference type="NCBI Taxonomy" id="2148"/>
    <lineage>
        <taxon>Bacteria</taxon>
        <taxon>Bacillati</taxon>
        <taxon>Mycoplasmatota</taxon>
        <taxon>Mollicutes</taxon>
        <taxon>Acholeplasmatales</taxon>
        <taxon>Acholeplasmataceae</taxon>
        <taxon>Acholeplasma</taxon>
    </lineage>
</organism>
<dbReference type="GO" id="GO:0010181">
    <property type="term" value="F:FMN binding"/>
    <property type="evidence" value="ECO:0007669"/>
    <property type="project" value="UniProtKB-UniRule"/>
</dbReference>
<feature type="binding site" evidence="11">
    <location>
        <position position="90"/>
    </location>
    <ligand>
        <name>FMN</name>
        <dbReference type="ChEBI" id="CHEBI:58210"/>
    </ligand>
</feature>
<keyword evidence="3 11" id="KW-0285">Flavoprotein</keyword>
<feature type="binding site" evidence="11">
    <location>
        <begin position="275"/>
        <end position="276"/>
    </location>
    <ligand>
        <name>FMN</name>
        <dbReference type="ChEBI" id="CHEBI:58210"/>
    </ligand>
</feature>
<sequence length="323" mass="36027">MSKNRKDDHINIAKSFKKKSNMFDKILLEGTDLPDLSMDDIDLSTEFLGMKVPYPFYINAMTGGSEKAHKINEFLSKIADHFNLPMVTGSQSIMFKDPSSIDSFKVIRNNHKGIIVGNINPNMTLEQAQVAVSTIQANALSIHLNVIQELVMNEGDRDFRLWSNHIESVVKHLNKPVIVKQVGLGLSLKTIQKIKTLGVKYIDVSGSGGTSFIDIESTRSAKDYSYLNDFSIDTAQALINLKNEKDLEIYASGGIRHPLDVIKSIILGAKACGLSKWFLDLTDLEFAAAVKKFEEFIEDLKKIMLILGVSSLKDLKQVTYNIV</sequence>
<dbReference type="PANTHER" id="PTHR43665:SF1">
    <property type="entry name" value="ISOPENTENYL-DIPHOSPHATE DELTA-ISOMERASE"/>
    <property type="match status" value="1"/>
</dbReference>
<dbReference type="InterPro" id="IPR013785">
    <property type="entry name" value="Aldolase_TIM"/>
</dbReference>
<feature type="binding site" evidence="11">
    <location>
        <begin position="60"/>
        <end position="62"/>
    </location>
    <ligand>
        <name>FMN</name>
        <dbReference type="ChEBI" id="CHEBI:58210"/>
    </ligand>
</feature>
<evidence type="ECO:0000259" key="12">
    <source>
        <dbReference type="Pfam" id="PF01070"/>
    </source>
</evidence>
<comment type="caution">
    <text evidence="11">Lacks conserved residue(s) required for the propagation of feature annotation.</text>
</comment>
<comment type="function">
    <text evidence="11">Involved in the biosynthesis of isoprenoids. Catalyzes the 1,3-allylic rearrangement of the homoallylic substrate isopentenyl (IPP) to its allylic isomer, dimethylallyl diphosphate (DMAPP).</text>
</comment>